<dbReference type="RefSeq" id="WP_346071600.1">
    <property type="nucleotide sequence ID" value="NZ_BAAANQ010000013.1"/>
</dbReference>
<evidence type="ECO:0000313" key="1">
    <source>
        <dbReference type="EMBL" id="GAA2063687.1"/>
    </source>
</evidence>
<evidence type="ECO:0000313" key="2">
    <source>
        <dbReference type="Proteomes" id="UP001403094"/>
    </source>
</evidence>
<sequence length="211" mass="23375">MAGPYTRERLAEAAAGAATLTEAIAALGADPRGPTRRYLRERMRALGIDTAHFTPENRRWSPEALAGAVAASQNMGEVLDRLGVPRVGGRHTHLSRRIRELGIDTSHFTGRADVPPRRARRTPAEILVRQDPADTRRVRGEQLRRALLATGVPDRCARCGTGPQWRGRLLTLEVDHLDGDRYHNEAVNLRLLCPNCHATTRTYRGRGKRAA</sequence>
<comment type="caution">
    <text evidence="1">The sequence shown here is derived from an EMBL/GenBank/DDBJ whole genome shotgun (WGS) entry which is preliminary data.</text>
</comment>
<name>A0ABP5H9N6_9ACTN</name>
<protein>
    <recommendedName>
        <fullName evidence="3">HNH endonuclease</fullName>
    </recommendedName>
</protein>
<organism evidence="1 2">
    <name type="scientific">Streptomyces cheonanensis</name>
    <dbReference type="NCBI Taxonomy" id="312720"/>
    <lineage>
        <taxon>Bacteria</taxon>
        <taxon>Bacillati</taxon>
        <taxon>Actinomycetota</taxon>
        <taxon>Actinomycetes</taxon>
        <taxon>Kitasatosporales</taxon>
        <taxon>Streptomycetaceae</taxon>
        <taxon>Streptomyces</taxon>
    </lineage>
</organism>
<accession>A0ABP5H9N6</accession>
<dbReference type="InterPro" id="IPR003615">
    <property type="entry name" value="HNH_nuc"/>
</dbReference>
<dbReference type="EMBL" id="BAAANQ010000013">
    <property type="protein sequence ID" value="GAA2063687.1"/>
    <property type="molecule type" value="Genomic_DNA"/>
</dbReference>
<dbReference type="CDD" id="cd00085">
    <property type="entry name" value="HNHc"/>
    <property type="match status" value="1"/>
</dbReference>
<reference evidence="2" key="1">
    <citation type="journal article" date="2019" name="Int. J. Syst. Evol. Microbiol.">
        <title>The Global Catalogue of Microorganisms (GCM) 10K type strain sequencing project: providing services to taxonomists for standard genome sequencing and annotation.</title>
        <authorList>
            <consortium name="The Broad Institute Genomics Platform"/>
            <consortium name="The Broad Institute Genome Sequencing Center for Infectious Disease"/>
            <person name="Wu L."/>
            <person name="Ma J."/>
        </authorList>
    </citation>
    <scope>NUCLEOTIDE SEQUENCE [LARGE SCALE GENOMIC DNA]</scope>
    <source>
        <strain evidence="2">JCM 14549</strain>
    </source>
</reference>
<keyword evidence="2" id="KW-1185">Reference proteome</keyword>
<gene>
    <name evidence="1" type="ORF">GCM10009757_48830</name>
</gene>
<evidence type="ECO:0008006" key="3">
    <source>
        <dbReference type="Google" id="ProtNLM"/>
    </source>
</evidence>
<dbReference type="Proteomes" id="UP001403094">
    <property type="component" value="Unassembled WGS sequence"/>
</dbReference>
<proteinExistence type="predicted"/>